<evidence type="ECO:0000256" key="1">
    <source>
        <dbReference type="ARBA" id="ARBA00023015"/>
    </source>
</evidence>
<protein>
    <submittedName>
        <fullName evidence="5">FadR family transcriptional regulator</fullName>
    </submittedName>
</protein>
<dbReference type="Gene3D" id="1.10.10.10">
    <property type="entry name" value="Winged helix-like DNA-binding domain superfamily/Winged helix DNA-binding domain"/>
    <property type="match status" value="1"/>
</dbReference>
<evidence type="ECO:0000313" key="5">
    <source>
        <dbReference type="EMBL" id="MBI4921919.1"/>
    </source>
</evidence>
<organism evidence="5 6">
    <name type="scientific">Devosia nanyangense</name>
    <dbReference type="NCBI Taxonomy" id="1228055"/>
    <lineage>
        <taxon>Bacteria</taxon>
        <taxon>Pseudomonadati</taxon>
        <taxon>Pseudomonadota</taxon>
        <taxon>Alphaproteobacteria</taxon>
        <taxon>Hyphomicrobiales</taxon>
        <taxon>Devosiaceae</taxon>
        <taxon>Devosia</taxon>
    </lineage>
</organism>
<dbReference type="PANTHER" id="PTHR43537">
    <property type="entry name" value="TRANSCRIPTIONAL REGULATOR, GNTR FAMILY"/>
    <property type="match status" value="1"/>
</dbReference>
<evidence type="ECO:0000256" key="3">
    <source>
        <dbReference type="ARBA" id="ARBA00023163"/>
    </source>
</evidence>
<dbReference type="SUPFAM" id="SSF48008">
    <property type="entry name" value="GntR ligand-binding domain-like"/>
    <property type="match status" value="1"/>
</dbReference>
<dbReference type="InterPro" id="IPR036390">
    <property type="entry name" value="WH_DNA-bd_sf"/>
</dbReference>
<dbReference type="AlphaFoldDB" id="A0A933NWH8"/>
<gene>
    <name evidence="5" type="ORF">HY834_09240</name>
</gene>
<reference evidence="5" key="1">
    <citation type="submission" date="2020-07" db="EMBL/GenBank/DDBJ databases">
        <title>Huge and variable diversity of episymbiotic CPR bacteria and DPANN archaea in groundwater ecosystems.</title>
        <authorList>
            <person name="He C.Y."/>
            <person name="Keren R."/>
            <person name="Whittaker M."/>
            <person name="Farag I.F."/>
            <person name="Doudna J."/>
            <person name="Cate J.H.D."/>
            <person name="Banfield J.F."/>
        </authorList>
    </citation>
    <scope>NUCLEOTIDE SEQUENCE</scope>
    <source>
        <strain evidence="5">NC_groundwater_1586_Pr3_B-0.1um_66_15</strain>
    </source>
</reference>
<dbReference type="GO" id="GO:0003700">
    <property type="term" value="F:DNA-binding transcription factor activity"/>
    <property type="evidence" value="ECO:0007669"/>
    <property type="project" value="InterPro"/>
</dbReference>
<keyword evidence="2" id="KW-0238">DNA-binding</keyword>
<name>A0A933NWH8_9HYPH</name>
<dbReference type="PROSITE" id="PS50949">
    <property type="entry name" value="HTH_GNTR"/>
    <property type="match status" value="1"/>
</dbReference>
<dbReference type="EMBL" id="JACRAF010000025">
    <property type="protein sequence ID" value="MBI4921919.1"/>
    <property type="molecule type" value="Genomic_DNA"/>
</dbReference>
<dbReference type="CDD" id="cd07377">
    <property type="entry name" value="WHTH_GntR"/>
    <property type="match status" value="1"/>
</dbReference>
<dbReference type="PRINTS" id="PR00035">
    <property type="entry name" value="HTHGNTR"/>
</dbReference>
<keyword evidence="1" id="KW-0805">Transcription regulation</keyword>
<dbReference type="InterPro" id="IPR036388">
    <property type="entry name" value="WH-like_DNA-bd_sf"/>
</dbReference>
<dbReference type="Pfam" id="PF00392">
    <property type="entry name" value="GntR"/>
    <property type="match status" value="1"/>
</dbReference>
<keyword evidence="3" id="KW-0804">Transcription</keyword>
<dbReference type="InterPro" id="IPR008920">
    <property type="entry name" value="TF_FadR/GntR_C"/>
</dbReference>
<dbReference type="SMART" id="SM00345">
    <property type="entry name" value="HTH_GNTR"/>
    <property type="match status" value="1"/>
</dbReference>
<dbReference type="Pfam" id="PF07729">
    <property type="entry name" value="FCD"/>
    <property type="match status" value="1"/>
</dbReference>
<evidence type="ECO:0000259" key="4">
    <source>
        <dbReference type="PROSITE" id="PS50949"/>
    </source>
</evidence>
<dbReference type="InterPro" id="IPR000524">
    <property type="entry name" value="Tscrpt_reg_HTH_GntR"/>
</dbReference>
<feature type="domain" description="HTH gntR-type" evidence="4">
    <location>
        <begin position="9"/>
        <end position="77"/>
    </location>
</feature>
<dbReference type="PANTHER" id="PTHR43537:SF5">
    <property type="entry name" value="UXU OPERON TRANSCRIPTIONAL REGULATOR"/>
    <property type="match status" value="1"/>
</dbReference>
<proteinExistence type="predicted"/>
<dbReference type="Proteomes" id="UP000782610">
    <property type="component" value="Unassembled WGS sequence"/>
</dbReference>
<comment type="caution">
    <text evidence="5">The sequence shown here is derived from an EMBL/GenBank/DDBJ whole genome shotgun (WGS) entry which is preliminary data.</text>
</comment>
<evidence type="ECO:0000313" key="6">
    <source>
        <dbReference type="Proteomes" id="UP000782610"/>
    </source>
</evidence>
<dbReference type="GO" id="GO:0003677">
    <property type="term" value="F:DNA binding"/>
    <property type="evidence" value="ECO:0007669"/>
    <property type="project" value="UniProtKB-KW"/>
</dbReference>
<accession>A0A933NWH8</accession>
<dbReference type="Gene3D" id="1.20.120.530">
    <property type="entry name" value="GntR ligand-binding domain-like"/>
    <property type="match status" value="1"/>
</dbReference>
<dbReference type="SUPFAM" id="SSF46785">
    <property type="entry name" value="Winged helix' DNA-binding domain"/>
    <property type="match status" value="1"/>
</dbReference>
<dbReference type="InterPro" id="IPR011711">
    <property type="entry name" value="GntR_C"/>
</dbReference>
<sequence>MLDREPSGGSAVDLVVGRIKELFEKGNLRVGDPLPSERELCEMCAASRTTVREAMRILKVYGIVEVRPKTGAVIVDRRMDAVFELFSFSTLKLSRQTFLDTQGFRRLVEVGGFDTLVERSTPADIAELRAINEAMRSHSSSSEASLDDFRFHAKLVSILGNRQIDELYRLMKPVILRIMESVVIRGKFVGTNYTQHTGIVDALEGRDRLAFQYRVAEHLGAGRDLFAEEGD</sequence>
<evidence type="ECO:0000256" key="2">
    <source>
        <dbReference type="ARBA" id="ARBA00023125"/>
    </source>
</evidence>
<dbReference type="SMART" id="SM00895">
    <property type="entry name" value="FCD"/>
    <property type="match status" value="1"/>
</dbReference>